<dbReference type="PANTHER" id="PTHR10292:SF1">
    <property type="entry name" value="CLATHRIN HEAVY CHAIN"/>
    <property type="match status" value="1"/>
</dbReference>
<evidence type="ECO:0008006" key="4">
    <source>
        <dbReference type="Google" id="ProtNLM"/>
    </source>
</evidence>
<dbReference type="GO" id="GO:0005886">
    <property type="term" value="C:plasma membrane"/>
    <property type="evidence" value="ECO:0007669"/>
    <property type="project" value="TreeGrafter"/>
</dbReference>
<reference evidence="2 3" key="1">
    <citation type="submission" date="2021-07" db="EMBL/GenBank/DDBJ databases">
        <title>The Aristolochia fimbriata genome: insights into angiosperm evolution, floral development and chemical biosynthesis.</title>
        <authorList>
            <person name="Jiao Y."/>
        </authorList>
    </citation>
    <scope>NUCLEOTIDE SEQUENCE [LARGE SCALE GENOMIC DNA]</scope>
    <source>
        <strain evidence="2">IBCAS-2021</strain>
        <tissue evidence="2">Leaf</tissue>
    </source>
</reference>
<dbReference type="InterPro" id="IPR055358">
    <property type="entry name" value="CHCR"/>
</dbReference>
<dbReference type="PROSITE" id="PS50236">
    <property type="entry name" value="CHCR"/>
    <property type="match status" value="1"/>
</dbReference>
<evidence type="ECO:0000256" key="1">
    <source>
        <dbReference type="PROSITE-ProRule" id="PRU01006"/>
    </source>
</evidence>
<dbReference type="InterPro" id="IPR000547">
    <property type="entry name" value="Clathrin_H-chain/VPS_repeat"/>
</dbReference>
<dbReference type="GO" id="GO:0032051">
    <property type="term" value="F:clathrin light chain binding"/>
    <property type="evidence" value="ECO:0007669"/>
    <property type="project" value="TreeGrafter"/>
</dbReference>
<dbReference type="Gene3D" id="1.25.40.730">
    <property type="match status" value="1"/>
</dbReference>
<feature type="repeat" description="CHCR" evidence="1">
    <location>
        <begin position="1"/>
        <end position="117"/>
    </location>
</feature>
<protein>
    <recommendedName>
        <fullName evidence="4">Clathrin heavy chain</fullName>
    </recommendedName>
</protein>
<dbReference type="GO" id="GO:0006886">
    <property type="term" value="P:intracellular protein transport"/>
    <property type="evidence" value="ECO:0007669"/>
    <property type="project" value="UniProtKB-UniRule"/>
</dbReference>
<evidence type="ECO:0000313" key="3">
    <source>
        <dbReference type="Proteomes" id="UP000825729"/>
    </source>
</evidence>
<dbReference type="Pfam" id="PF00637">
    <property type="entry name" value="Clathrin"/>
    <property type="match status" value="1"/>
</dbReference>
<dbReference type="FunFam" id="1.25.40.730:FF:000002">
    <property type="entry name" value="Clathrin heavy chain"/>
    <property type="match status" value="1"/>
</dbReference>
<dbReference type="GO" id="GO:0009506">
    <property type="term" value="C:plasmodesma"/>
    <property type="evidence" value="ECO:0007669"/>
    <property type="project" value="TreeGrafter"/>
</dbReference>
<dbReference type="GO" id="GO:0071439">
    <property type="term" value="C:clathrin complex"/>
    <property type="evidence" value="ECO:0007669"/>
    <property type="project" value="TreeGrafter"/>
</dbReference>
<proteinExistence type="predicted"/>
<dbReference type="GO" id="GO:0005794">
    <property type="term" value="C:Golgi apparatus"/>
    <property type="evidence" value="ECO:0007669"/>
    <property type="project" value="TreeGrafter"/>
</dbReference>
<dbReference type="Gene3D" id="1.25.40.10">
    <property type="entry name" value="Tetratricopeptide repeat domain"/>
    <property type="match status" value="1"/>
</dbReference>
<dbReference type="InterPro" id="IPR011990">
    <property type="entry name" value="TPR-like_helical_dom_sf"/>
</dbReference>
<accession>A0AAV7DZZ6</accession>
<dbReference type="PANTHER" id="PTHR10292">
    <property type="entry name" value="CLATHRIN HEAVY CHAIN RELATED"/>
    <property type="match status" value="1"/>
</dbReference>
<dbReference type="EMBL" id="JAINDJ010000007">
    <property type="protein sequence ID" value="KAG9442072.1"/>
    <property type="molecule type" value="Genomic_DNA"/>
</dbReference>
<dbReference type="GO" id="GO:0006898">
    <property type="term" value="P:receptor-mediated endocytosis"/>
    <property type="evidence" value="ECO:0007669"/>
    <property type="project" value="TreeGrafter"/>
</dbReference>
<dbReference type="Proteomes" id="UP000825729">
    <property type="component" value="Unassembled WGS sequence"/>
</dbReference>
<sequence length="220" mass="25841">MAAANAPITMKEALIGGHLHLVKPYVVVGQNCESIDLLDNFDMISLSQKFEKQELLEMRRIASYIYKKVGRWKQSNALSKIDNSYKDTRDTCSQSGDTELYEELLVYFIDQRKKEWFVSCLFICYELIWPDVALELAWMNNMIDFAFTYLLQFIQEYTSKVDELIKDKIEALSKVKGKEKDVKDMVVQQIMFLHLKSISRQGPLQKLLQLWLNVEYLTKW</sequence>
<name>A0AAV7DZZ6_ARIFI</name>
<dbReference type="AlphaFoldDB" id="A0AAV7DZZ6"/>
<organism evidence="2 3">
    <name type="scientific">Aristolochia fimbriata</name>
    <name type="common">White veined hardy Dutchman's pipe vine</name>
    <dbReference type="NCBI Taxonomy" id="158543"/>
    <lineage>
        <taxon>Eukaryota</taxon>
        <taxon>Viridiplantae</taxon>
        <taxon>Streptophyta</taxon>
        <taxon>Embryophyta</taxon>
        <taxon>Tracheophyta</taxon>
        <taxon>Spermatophyta</taxon>
        <taxon>Magnoliopsida</taxon>
        <taxon>Magnoliidae</taxon>
        <taxon>Piperales</taxon>
        <taxon>Aristolochiaceae</taxon>
        <taxon>Aristolochia</taxon>
    </lineage>
</organism>
<comment type="caution">
    <text evidence="2">The sequence shown here is derived from an EMBL/GenBank/DDBJ whole genome shotgun (WGS) entry which is preliminary data.</text>
</comment>
<keyword evidence="3" id="KW-1185">Reference proteome</keyword>
<gene>
    <name evidence="2" type="ORF">H6P81_017926</name>
</gene>
<dbReference type="GO" id="GO:0009507">
    <property type="term" value="C:chloroplast"/>
    <property type="evidence" value="ECO:0007669"/>
    <property type="project" value="TreeGrafter"/>
</dbReference>
<evidence type="ECO:0000313" key="2">
    <source>
        <dbReference type="EMBL" id="KAG9442072.1"/>
    </source>
</evidence>